<dbReference type="Gramene" id="rna-AYBTSS11_LOCUS15448">
    <property type="protein sequence ID" value="CAJ1952716.1"/>
    <property type="gene ID" value="gene-AYBTSS11_LOCUS15448"/>
</dbReference>
<proteinExistence type="predicted"/>
<dbReference type="PANTHER" id="PTHR12398:SF20">
    <property type="entry name" value="PROTEIN PHOSPHATASE 1 REGULATORY INHIBITOR SUBUNIT 2"/>
    <property type="match status" value="1"/>
</dbReference>
<dbReference type="Pfam" id="PF04979">
    <property type="entry name" value="IPP-2"/>
    <property type="match status" value="1"/>
</dbReference>
<protein>
    <recommendedName>
        <fullName evidence="4">Protein phosphatase inhibitor 2</fullName>
    </recommendedName>
</protein>
<dbReference type="EMBL" id="OY731401">
    <property type="protein sequence ID" value="CAJ1952716.1"/>
    <property type="molecule type" value="Genomic_DNA"/>
</dbReference>
<feature type="compositionally biased region" description="Acidic residues" evidence="1">
    <location>
        <begin position="30"/>
        <end position="45"/>
    </location>
</feature>
<evidence type="ECO:0000313" key="3">
    <source>
        <dbReference type="Proteomes" id="UP001189624"/>
    </source>
</evidence>
<reference evidence="2" key="1">
    <citation type="submission" date="2023-10" db="EMBL/GenBank/DDBJ databases">
        <authorList>
            <person name="Domelevo Entfellner J.-B."/>
        </authorList>
    </citation>
    <scope>NUCLEOTIDE SEQUENCE</scope>
</reference>
<feature type="compositionally biased region" description="Polar residues" evidence="1">
    <location>
        <begin position="111"/>
        <end position="121"/>
    </location>
</feature>
<dbReference type="GO" id="GO:0004864">
    <property type="term" value="F:protein phosphatase inhibitor activity"/>
    <property type="evidence" value="ECO:0007669"/>
    <property type="project" value="InterPro"/>
</dbReference>
<feature type="region of interest" description="Disordered" evidence="1">
    <location>
        <begin position="1"/>
        <end position="54"/>
    </location>
</feature>
<feature type="compositionally biased region" description="Low complexity" evidence="1">
    <location>
        <begin position="15"/>
        <end position="29"/>
    </location>
</feature>
<evidence type="ECO:0000313" key="2">
    <source>
        <dbReference type="EMBL" id="CAJ1952716.1"/>
    </source>
</evidence>
<sequence>MHAEAIWTALNDVASSSRRGTGQSGGWTSSEDEPEAMEQDDDDSETDRSLRFKEHRKAHYDEFLKVRELRQKGSLVEDENDEDNNAERYTAEKCESSSLSDSVKEMDIQGKKSSTPPANGS</sequence>
<evidence type="ECO:0000256" key="1">
    <source>
        <dbReference type="SAM" id="MobiDB-lite"/>
    </source>
</evidence>
<accession>A0AA86VYK7</accession>
<organism evidence="2 3">
    <name type="scientific">Sphenostylis stenocarpa</name>
    <dbReference type="NCBI Taxonomy" id="92480"/>
    <lineage>
        <taxon>Eukaryota</taxon>
        <taxon>Viridiplantae</taxon>
        <taxon>Streptophyta</taxon>
        <taxon>Embryophyta</taxon>
        <taxon>Tracheophyta</taxon>
        <taxon>Spermatophyta</taxon>
        <taxon>Magnoliopsida</taxon>
        <taxon>eudicotyledons</taxon>
        <taxon>Gunneridae</taxon>
        <taxon>Pentapetalae</taxon>
        <taxon>rosids</taxon>
        <taxon>fabids</taxon>
        <taxon>Fabales</taxon>
        <taxon>Fabaceae</taxon>
        <taxon>Papilionoideae</taxon>
        <taxon>50 kb inversion clade</taxon>
        <taxon>NPAAA clade</taxon>
        <taxon>indigoferoid/millettioid clade</taxon>
        <taxon>Phaseoleae</taxon>
        <taxon>Sphenostylis</taxon>
    </lineage>
</organism>
<name>A0AA86VYK7_9FABA</name>
<gene>
    <name evidence="2" type="ORF">AYBTSS11_LOCUS15448</name>
</gene>
<keyword evidence="3" id="KW-1185">Reference proteome</keyword>
<feature type="compositionally biased region" description="Basic and acidic residues" evidence="1">
    <location>
        <begin position="85"/>
        <end position="95"/>
    </location>
</feature>
<feature type="region of interest" description="Disordered" evidence="1">
    <location>
        <begin position="67"/>
        <end position="121"/>
    </location>
</feature>
<evidence type="ECO:0008006" key="4">
    <source>
        <dbReference type="Google" id="ProtNLM"/>
    </source>
</evidence>
<dbReference type="InterPro" id="IPR007062">
    <property type="entry name" value="PPI-2"/>
</dbReference>
<dbReference type="AlphaFoldDB" id="A0AA86VYK7"/>
<dbReference type="GO" id="GO:0009966">
    <property type="term" value="P:regulation of signal transduction"/>
    <property type="evidence" value="ECO:0007669"/>
    <property type="project" value="InterPro"/>
</dbReference>
<dbReference type="PANTHER" id="PTHR12398">
    <property type="entry name" value="PROTEIN PHOSPHATASE INHIBITOR"/>
    <property type="match status" value="1"/>
</dbReference>
<dbReference type="Proteomes" id="UP001189624">
    <property type="component" value="Chromosome 4"/>
</dbReference>